<dbReference type="AlphaFoldDB" id="A0A9W8XR07"/>
<dbReference type="GeneID" id="80905361"/>
<protein>
    <recommendedName>
        <fullName evidence="2">Nephrocystin 3-like N-terminal domain-containing protein</fullName>
    </recommendedName>
</protein>
<feature type="domain" description="Nephrocystin 3-like N-terminal" evidence="2">
    <location>
        <begin position="321"/>
        <end position="465"/>
    </location>
</feature>
<evidence type="ECO:0000256" key="1">
    <source>
        <dbReference type="ARBA" id="ARBA00022737"/>
    </source>
</evidence>
<dbReference type="Pfam" id="PF24883">
    <property type="entry name" value="NPHP3_N"/>
    <property type="match status" value="1"/>
</dbReference>
<dbReference type="InterPro" id="IPR027417">
    <property type="entry name" value="P-loop_NTPase"/>
</dbReference>
<dbReference type="Proteomes" id="UP001140513">
    <property type="component" value="Unassembled WGS sequence"/>
</dbReference>
<dbReference type="PANTHER" id="PTHR10039">
    <property type="entry name" value="AMELOGENIN"/>
    <property type="match status" value="1"/>
</dbReference>
<dbReference type="RefSeq" id="XP_056074115.1">
    <property type="nucleotide sequence ID" value="XM_056210642.1"/>
</dbReference>
<proteinExistence type="predicted"/>
<dbReference type="SUPFAM" id="SSF52540">
    <property type="entry name" value="P-loop containing nucleoside triphosphate hydrolases"/>
    <property type="match status" value="1"/>
</dbReference>
<organism evidence="3 4">
    <name type="scientific">Didymosphaeria variabile</name>
    <dbReference type="NCBI Taxonomy" id="1932322"/>
    <lineage>
        <taxon>Eukaryota</taxon>
        <taxon>Fungi</taxon>
        <taxon>Dikarya</taxon>
        <taxon>Ascomycota</taxon>
        <taxon>Pezizomycotina</taxon>
        <taxon>Dothideomycetes</taxon>
        <taxon>Pleosporomycetidae</taxon>
        <taxon>Pleosporales</taxon>
        <taxon>Massarineae</taxon>
        <taxon>Didymosphaeriaceae</taxon>
        <taxon>Didymosphaeria</taxon>
    </lineage>
</organism>
<reference evidence="3" key="1">
    <citation type="submission" date="2022-10" db="EMBL/GenBank/DDBJ databases">
        <title>Tapping the CABI collections for fungal endophytes: first genome assemblies for Collariella, Neodidymelliopsis, Ascochyta clinopodiicola, Didymella pomorum, Didymosphaeria variabile, Neocosmospora piperis and Neocucurbitaria cava.</title>
        <authorList>
            <person name="Hill R."/>
        </authorList>
    </citation>
    <scope>NUCLEOTIDE SEQUENCE</scope>
    <source>
        <strain evidence="3">IMI 356815</strain>
    </source>
</reference>
<evidence type="ECO:0000313" key="3">
    <source>
        <dbReference type="EMBL" id="KAJ4357256.1"/>
    </source>
</evidence>
<sequence length="1235" mass="141452">MSGLEPVVALALACNVFQVIGITRETIHIVRQVYKNGEIDPALNPHATSLDDLSKRILRATMPTTTAVGTTTTIPAQPRPTDRNTHLLGLANRCLKAAQDLREEIKFLKGPDTKSKLVVMLKSASKTVWRQRRLDRLEKDMLVAEQLLQTGLLTRIFEQIEKADGGLEKLSSDLRSFVDDCRNGRVKAAQLVRAEAVQTRKNVTIQIKASTHAGKRHTTQEITRVETSLKKHITQTTVQFQATLRHRVSAAARSAVEREQDAWLEVRRERLLRSLTFDGMNGRRNMIAESHPETYQWVLRDGSDAGGPVKSFEADADHSWDSFSDWLRSTEPVYWISGKPGSGKTTLVKYLLGHRQTRSFLELWSPGAVLVSHFFWRPGTQMQQSIRGLFTSILHQLLEKDKASLDRILSSSIKTSDKNMETDWSYQELQSTLLDVMAHYPRSMALFVDGLDEVLQTDGTLALLTVVDALKRPQGLQGKVKLCLGARREPLIKEKLRACPQLRLEHLNYTDLRQYAEDTIIIPPQYQISISPGSEFHARITKGPQVTFSFENPPTPREIRDWLVTELVDRAEGVFLWLWLTAKTVMEALWRGEMVADLNHRIDSLPSDPTKLYADMWARANGDSERPQHQERAALYFQLAINGICYDRLSLMIATTTEMASRIRDCNPYEPGFATSLVESCKATLRDIEIRCAGLLRINPILERSQPSLLQPWYGKEYCALVPYAEADTDAAPFGFVHRTARDFLTDTVEGLRILRRDKISEWHLRQRVVAARLSCCRLLRMAPIVKYFHDYGDEMATSTQNYSNLWRHFDSITLLLDALPEGDEKNARSKCDELLQFCEQLFKSGQLFGDPRLPPNEKDFQEEWPGSDVFRTRYEVVFKRQHEFLLEAASINMNIWPFIWAKVQAMELDNQTLSELLLHVCNISFGHYEDEETLRDQWYWKELHLGRKKREFDSSRLGIDSRLKLARLLLERGASPLRKGPRRLGYQDRYGAFDLVHVLETPLKGLISSVWRLDGDPTMIDSNLARQIIELIRLLMSNGARLDGEEFRVSYQVVEGHLFERPLRFKDSSGKAPVNIIEGMQFLQAYPLSVIFARILQSWKDRFPGIDTFLEGRDTIQDGARLGRLILMLHSESTPARSCFVEAGEELEEELLWVAREAEGILQAQDQDFCRVPIPLEIQQGLSRALERRHPEGAKEPHTSQRLFEVFRRAGMTSMYWEEWEDGRAIMNRFPLGN</sequence>
<keyword evidence="4" id="KW-1185">Reference proteome</keyword>
<evidence type="ECO:0000313" key="4">
    <source>
        <dbReference type="Proteomes" id="UP001140513"/>
    </source>
</evidence>
<comment type="caution">
    <text evidence="3">The sequence shown here is derived from an EMBL/GenBank/DDBJ whole genome shotgun (WGS) entry which is preliminary data.</text>
</comment>
<gene>
    <name evidence="3" type="ORF">N0V89_001831</name>
</gene>
<keyword evidence="1" id="KW-0677">Repeat</keyword>
<evidence type="ECO:0000259" key="2">
    <source>
        <dbReference type="Pfam" id="PF24883"/>
    </source>
</evidence>
<dbReference type="PANTHER" id="PTHR10039:SF5">
    <property type="entry name" value="NACHT DOMAIN-CONTAINING PROTEIN"/>
    <property type="match status" value="1"/>
</dbReference>
<dbReference type="OrthoDB" id="443402at2759"/>
<accession>A0A9W8XR07</accession>
<dbReference type="InterPro" id="IPR056884">
    <property type="entry name" value="NPHP3-like_N"/>
</dbReference>
<name>A0A9W8XR07_9PLEO</name>
<dbReference type="Gene3D" id="3.40.50.300">
    <property type="entry name" value="P-loop containing nucleotide triphosphate hydrolases"/>
    <property type="match status" value="1"/>
</dbReference>
<dbReference type="EMBL" id="JAPEUX010000002">
    <property type="protein sequence ID" value="KAJ4357256.1"/>
    <property type="molecule type" value="Genomic_DNA"/>
</dbReference>